<dbReference type="GO" id="GO:0022857">
    <property type="term" value="F:transmembrane transporter activity"/>
    <property type="evidence" value="ECO:0007669"/>
    <property type="project" value="InterPro"/>
</dbReference>
<feature type="domain" description="CzcB-like alpha-helical hairpin" evidence="7">
    <location>
        <begin position="256"/>
        <end position="311"/>
    </location>
</feature>
<dbReference type="PANTHER" id="PTHR30097:SF4">
    <property type="entry name" value="SLR6042 PROTEIN"/>
    <property type="match status" value="1"/>
</dbReference>
<dbReference type="eggNOG" id="COG0845">
    <property type="taxonomic scope" value="Bacteria"/>
</dbReference>
<evidence type="ECO:0000313" key="11">
    <source>
        <dbReference type="EMBL" id="EYF04527.1"/>
    </source>
</evidence>
<evidence type="ECO:0000313" key="12">
    <source>
        <dbReference type="Proteomes" id="UP000019678"/>
    </source>
</evidence>
<dbReference type="Pfam" id="PF25893">
    <property type="entry name" value="HH_CzcB"/>
    <property type="match status" value="1"/>
</dbReference>
<evidence type="ECO:0000256" key="2">
    <source>
        <dbReference type="ARBA" id="ARBA00022448"/>
    </source>
</evidence>
<dbReference type="FunFam" id="2.40.30.170:FF:000010">
    <property type="entry name" value="Efflux RND transporter periplasmic adaptor subunit"/>
    <property type="match status" value="1"/>
</dbReference>
<evidence type="ECO:0000259" key="10">
    <source>
        <dbReference type="Pfam" id="PF25975"/>
    </source>
</evidence>
<feature type="region of interest" description="Disordered" evidence="6">
    <location>
        <begin position="70"/>
        <end position="102"/>
    </location>
</feature>
<feature type="domain" description="CusB-like beta-barrel" evidence="8">
    <location>
        <begin position="360"/>
        <end position="435"/>
    </location>
</feature>
<dbReference type="Gene3D" id="2.40.420.20">
    <property type="match status" value="1"/>
</dbReference>
<evidence type="ECO:0000259" key="8">
    <source>
        <dbReference type="Pfam" id="PF25954"/>
    </source>
</evidence>
<dbReference type="Pfam" id="PF25954">
    <property type="entry name" value="Beta-barrel_RND_2"/>
    <property type="match status" value="1"/>
</dbReference>
<dbReference type="Gene3D" id="2.40.30.170">
    <property type="match status" value="1"/>
</dbReference>
<feature type="domain" description="CzcB-like barrel-sandwich hybrid" evidence="9">
    <location>
        <begin position="215"/>
        <end position="356"/>
    </location>
</feature>
<name>A0A017T688_9BACT</name>
<dbReference type="GO" id="GO:0060003">
    <property type="term" value="P:copper ion export"/>
    <property type="evidence" value="ECO:0007669"/>
    <property type="project" value="TreeGrafter"/>
</dbReference>
<evidence type="ECO:0000259" key="9">
    <source>
        <dbReference type="Pfam" id="PF25973"/>
    </source>
</evidence>
<comment type="caution">
    <text evidence="11">The sequence shown here is derived from an EMBL/GenBank/DDBJ whole genome shotgun (WGS) entry which is preliminary data.</text>
</comment>
<comment type="similarity">
    <text evidence="1">Belongs to the membrane fusion protein (MFP) (TC 8.A.1) family.</text>
</comment>
<comment type="function">
    <text evidence="5">CzcA and CzcB together would act in zinc efflux nearly as effectively as the complete czc efflux system (CzcABC). The CzcB protein is thought to funnel zinc cations to the CzcA transport protein.</text>
</comment>
<evidence type="ECO:0000256" key="6">
    <source>
        <dbReference type="SAM" id="MobiDB-lite"/>
    </source>
</evidence>
<dbReference type="EMBL" id="ASRX01000033">
    <property type="protein sequence ID" value="EYF04527.1"/>
    <property type="molecule type" value="Genomic_DNA"/>
</dbReference>
<dbReference type="AlphaFoldDB" id="A0A017T688"/>
<sequence>MEPRRARAGMRMEAMRTRAGMQVGAMRTRAGVRRMGGGRARWCMAWALAVLVVGMACGCARRGGEERQVADREAVGRVGGEAAGEGAREGEGKAREGGETAGEKGAAEGMCKEHGVLEVLCTKCHPKLAAVFQAKGDWCGEHGLPESICPICHPERGGKPAVEVGADGAPADGLKVRLKKKGTAAQAGIETVKAVVREGAGGVVTTARVLYDGTRLAQVNARSAGVVRGLKAEVGTRVKKGETLAVIDSAEVGADRARLGALRSRVEVAEQHYQREKALLEEGVGSQKSVLAARQEVDAARGEHAAIAAALSVLGGSGGGAGGYTLTSPIAGVVTERNATIGRMVNTEQVLFEVVDTSWMWAELEVPEGELSVVAAGQGVTLTLDGLPGRTLKGEITYIAPAVDPHTRTARVRVPLANEDGALRANLYGQGRIAAGVREAVMVPEAAIQRAKGVLVAFVKVSEEEFETRRVEIGVREGGLTEVTRGLRAGEAVVTQGSFLLKTETLKESIGAGCCEVD</sequence>
<dbReference type="GO" id="GO:0016020">
    <property type="term" value="C:membrane"/>
    <property type="evidence" value="ECO:0007669"/>
    <property type="project" value="InterPro"/>
</dbReference>
<dbReference type="InterPro" id="IPR058792">
    <property type="entry name" value="Beta-barrel_RND_2"/>
</dbReference>
<dbReference type="Gene3D" id="2.40.50.100">
    <property type="match status" value="1"/>
</dbReference>
<dbReference type="FunFam" id="2.40.420.20:FF:000006">
    <property type="entry name" value="RND family efflux transporter MFP subunit"/>
    <property type="match status" value="1"/>
</dbReference>
<dbReference type="STRING" id="1192034.CAP_4495"/>
<organism evidence="11 12">
    <name type="scientific">Chondromyces apiculatus DSM 436</name>
    <dbReference type="NCBI Taxonomy" id="1192034"/>
    <lineage>
        <taxon>Bacteria</taxon>
        <taxon>Pseudomonadati</taxon>
        <taxon>Myxococcota</taxon>
        <taxon>Polyangia</taxon>
        <taxon>Polyangiales</taxon>
        <taxon>Polyangiaceae</taxon>
        <taxon>Chondromyces</taxon>
    </lineage>
</organism>
<feature type="domain" description="CzcB-like C-terminal circularly permuted SH3-like" evidence="10">
    <location>
        <begin position="441"/>
        <end position="502"/>
    </location>
</feature>
<keyword evidence="2" id="KW-0813">Transport</keyword>
<dbReference type="GO" id="GO:0015679">
    <property type="term" value="P:plasma membrane copper ion transport"/>
    <property type="evidence" value="ECO:0007669"/>
    <property type="project" value="TreeGrafter"/>
</dbReference>
<dbReference type="InterPro" id="IPR051909">
    <property type="entry name" value="MFP_Cation_Efflux"/>
</dbReference>
<keyword evidence="4" id="KW-0105">Cadmium resistance</keyword>
<evidence type="ECO:0000256" key="1">
    <source>
        <dbReference type="ARBA" id="ARBA00009477"/>
    </source>
</evidence>
<gene>
    <name evidence="11" type="ORF">CAP_4495</name>
</gene>
<dbReference type="InterPro" id="IPR006143">
    <property type="entry name" value="RND_pump_MFP"/>
</dbReference>
<feature type="compositionally biased region" description="Basic and acidic residues" evidence="6">
    <location>
        <begin position="86"/>
        <end position="102"/>
    </location>
</feature>
<dbReference type="Pfam" id="PF25975">
    <property type="entry name" value="CzcB_C"/>
    <property type="match status" value="1"/>
</dbReference>
<protein>
    <submittedName>
        <fullName evidence="11">Putative Co/Zn/Cd efflux system membrane fusion protein</fullName>
    </submittedName>
</protein>
<dbReference type="GO" id="GO:0030288">
    <property type="term" value="C:outer membrane-bounded periplasmic space"/>
    <property type="evidence" value="ECO:0007669"/>
    <property type="project" value="TreeGrafter"/>
</dbReference>
<dbReference type="Pfam" id="PF25973">
    <property type="entry name" value="BSH_CzcB"/>
    <property type="match status" value="1"/>
</dbReference>
<proteinExistence type="inferred from homology"/>
<evidence type="ECO:0000256" key="4">
    <source>
        <dbReference type="ARBA" id="ARBA00043263"/>
    </source>
</evidence>
<dbReference type="SUPFAM" id="SSF111369">
    <property type="entry name" value="HlyD-like secretion proteins"/>
    <property type="match status" value="1"/>
</dbReference>
<dbReference type="InterPro" id="IPR058647">
    <property type="entry name" value="BSH_CzcB-like"/>
</dbReference>
<dbReference type="Proteomes" id="UP000019678">
    <property type="component" value="Unassembled WGS sequence"/>
</dbReference>
<dbReference type="PANTHER" id="PTHR30097">
    <property type="entry name" value="CATION EFFLUX SYSTEM PROTEIN CUSB"/>
    <property type="match status" value="1"/>
</dbReference>
<accession>A0A017T688</accession>
<keyword evidence="12" id="KW-1185">Reference proteome</keyword>
<evidence type="ECO:0000256" key="5">
    <source>
        <dbReference type="ARBA" id="ARBA00058766"/>
    </source>
</evidence>
<dbReference type="NCBIfam" id="TIGR01730">
    <property type="entry name" value="RND_mfp"/>
    <property type="match status" value="1"/>
</dbReference>
<evidence type="ECO:0000256" key="3">
    <source>
        <dbReference type="ARBA" id="ARBA00022833"/>
    </source>
</evidence>
<dbReference type="InterPro" id="IPR058649">
    <property type="entry name" value="CzcB_C"/>
</dbReference>
<evidence type="ECO:0000259" key="7">
    <source>
        <dbReference type="Pfam" id="PF25893"/>
    </source>
</evidence>
<dbReference type="GO" id="GO:0046686">
    <property type="term" value="P:response to cadmium ion"/>
    <property type="evidence" value="ECO:0007669"/>
    <property type="project" value="UniProtKB-KW"/>
</dbReference>
<dbReference type="GO" id="GO:0046914">
    <property type="term" value="F:transition metal ion binding"/>
    <property type="evidence" value="ECO:0007669"/>
    <property type="project" value="TreeGrafter"/>
</dbReference>
<reference evidence="11 12" key="1">
    <citation type="submission" date="2013-05" db="EMBL/GenBank/DDBJ databases">
        <title>Genome assembly of Chondromyces apiculatus DSM 436.</title>
        <authorList>
            <person name="Sharma G."/>
            <person name="Khatri I."/>
            <person name="Kaur C."/>
            <person name="Mayilraj S."/>
            <person name="Subramanian S."/>
        </authorList>
    </citation>
    <scope>NUCLEOTIDE SEQUENCE [LARGE SCALE GENOMIC DNA]</scope>
    <source>
        <strain evidence="11 12">DSM 436</strain>
    </source>
</reference>
<keyword evidence="3" id="KW-0862">Zinc</keyword>
<dbReference type="InterPro" id="IPR058648">
    <property type="entry name" value="HH_CzcB-like"/>
</dbReference>